<comment type="caution">
    <text evidence="2">The sequence shown here is derived from an EMBL/GenBank/DDBJ whole genome shotgun (WGS) entry which is preliminary data.</text>
</comment>
<sequence>MTTRRHRRGLHAGMSGSPPGRGRPRGDPPPFKACPPPNQVADLTRLIIYNTTPVVHSDGIVVVFINLRFMARRRQVDSSLLGVALKGVYSRWVNTEDSNVTRVRHLRFATHGDGRRGWVKVSHALSSVFTLSAPRCLRLGRYKVFQRPL</sequence>
<reference evidence="2 3" key="1">
    <citation type="submission" date="2018-04" db="EMBL/GenBank/DDBJ databases">
        <title>The genome of golden apple snail Pomacea canaliculata provides insight into stress tolerance and invasive adaptation.</title>
        <authorList>
            <person name="Liu C."/>
            <person name="Liu B."/>
            <person name="Ren Y."/>
            <person name="Zhang Y."/>
            <person name="Wang H."/>
            <person name="Li S."/>
            <person name="Jiang F."/>
            <person name="Yin L."/>
            <person name="Zhang G."/>
            <person name="Qian W."/>
            <person name="Fan W."/>
        </authorList>
    </citation>
    <scope>NUCLEOTIDE SEQUENCE [LARGE SCALE GENOMIC DNA]</scope>
    <source>
        <strain evidence="2">SZHN2017</strain>
        <tissue evidence="2">Muscle</tissue>
    </source>
</reference>
<feature type="compositionally biased region" description="Basic residues" evidence="1">
    <location>
        <begin position="1"/>
        <end position="10"/>
    </location>
</feature>
<keyword evidence="3" id="KW-1185">Reference proteome</keyword>
<organism evidence="2 3">
    <name type="scientific">Pomacea canaliculata</name>
    <name type="common">Golden apple snail</name>
    <dbReference type="NCBI Taxonomy" id="400727"/>
    <lineage>
        <taxon>Eukaryota</taxon>
        <taxon>Metazoa</taxon>
        <taxon>Spiralia</taxon>
        <taxon>Lophotrochozoa</taxon>
        <taxon>Mollusca</taxon>
        <taxon>Gastropoda</taxon>
        <taxon>Caenogastropoda</taxon>
        <taxon>Architaenioglossa</taxon>
        <taxon>Ampullarioidea</taxon>
        <taxon>Ampullariidae</taxon>
        <taxon>Pomacea</taxon>
    </lineage>
</organism>
<dbReference type="Proteomes" id="UP000245119">
    <property type="component" value="Linkage Group LG9"/>
</dbReference>
<proteinExistence type="predicted"/>
<protein>
    <submittedName>
        <fullName evidence="2">Uncharacterized protein</fullName>
    </submittedName>
</protein>
<dbReference type="AlphaFoldDB" id="A0A2T7NSY7"/>
<evidence type="ECO:0000313" key="3">
    <source>
        <dbReference type="Proteomes" id="UP000245119"/>
    </source>
</evidence>
<feature type="compositionally biased region" description="Pro residues" evidence="1">
    <location>
        <begin position="27"/>
        <end position="36"/>
    </location>
</feature>
<gene>
    <name evidence="2" type="ORF">C0Q70_14739</name>
</gene>
<dbReference type="EMBL" id="PZQS01000009">
    <property type="protein sequence ID" value="PVD24268.1"/>
    <property type="molecule type" value="Genomic_DNA"/>
</dbReference>
<evidence type="ECO:0000256" key="1">
    <source>
        <dbReference type="SAM" id="MobiDB-lite"/>
    </source>
</evidence>
<accession>A0A2T7NSY7</accession>
<name>A0A2T7NSY7_POMCA</name>
<feature type="region of interest" description="Disordered" evidence="1">
    <location>
        <begin position="1"/>
        <end position="36"/>
    </location>
</feature>
<evidence type="ECO:0000313" key="2">
    <source>
        <dbReference type="EMBL" id="PVD24268.1"/>
    </source>
</evidence>